<dbReference type="Proteomes" id="UP001241605">
    <property type="component" value="Chromosome"/>
</dbReference>
<dbReference type="Gene3D" id="1.10.238.10">
    <property type="entry name" value="EF-hand"/>
    <property type="match status" value="1"/>
</dbReference>
<feature type="domain" description="EF-hand" evidence="2">
    <location>
        <begin position="42"/>
        <end position="77"/>
    </location>
</feature>
<accession>A0ABY8QHI9</accession>
<gene>
    <name evidence="3" type="ORF">QF118_15240</name>
</gene>
<protein>
    <submittedName>
        <fullName evidence="3">EF-hand domain-containing protein</fullName>
    </submittedName>
</protein>
<evidence type="ECO:0000313" key="4">
    <source>
        <dbReference type="Proteomes" id="UP001241605"/>
    </source>
</evidence>
<name>A0ABY8QHI9_9RHOB</name>
<organism evidence="3 4">
    <name type="scientific">Tropicibacter oceani</name>
    <dbReference type="NCBI Taxonomy" id="3058420"/>
    <lineage>
        <taxon>Bacteria</taxon>
        <taxon>Pseudomonadati</taxon>
        <taxon>Pseudomonadota</taxon>
        <taxon>Alphaproteobacteria</taxon>
        <taxon>Rhodobacterales</taxon>
        <taxon>Roseobacteraceae</taxon>
        <taxon>Tropicibacter</taxon>
    </lineage>
</organism>
<dbReference type="SUPFAM" id="SSF47473">
    <property type="entry name" value="EF-hand"/>
    <property type="match status" value="1"/>
</dbReference>
<dbReference type="InterPro" id="IPR011992">
    <property type="entry name" value="EF-hand-dom_pair"/>
</dbReference>
<proteinExistence type="predicted"/>
<dbReference type="PROSITE" id="PS50222">
    <property type="entry name" value="EF_HAND_2"/>
    <property type="match status" value="1"/>
</dbReference>
<dbReference type="InterPro" id="IPR002048">
    <property type="entry name" value="EF_hand_dom"/>
</dbReference>
<dbReference type="InterPro" id="IPR018247">
    <property type="entry name" value="EF_Hand_1_Ca_BS"/>
</dbReference>
<dbReference type="EMBL" id="CP124616">
    <property type="protein sequence ID" value="WGW03267.1"/>
    <property type="molecule type" value="Genomic_DNA"/>
</dbReference>
<evidence type="ECO:0000313" key="3">
    <source>
        <dbReference type="EMBL" id="WGW03267.1"/>
    </source>
</evidence>
<sequence>MSKNVFALFAALIAAGSIAHAETMVEDTDGNGTYSIEELMVAYPAMTAEDFAAVDTDADGAVSPEELSAAVEAGVVAE</sequence>
<evidence type="ECO:0000259" key="2">
    <source>
        <dbReference type="PROSITE" id="PS50222"/>
    </source>
</evidence>
<dbReference type="Pfam" id="PF13202">
    <property type="entry name" value="EF-hand_5"/>
    <property type="match status" value="1"/>
</dbReference>
<keyword evidence="1" id="KW-0732">Signal</keyword>
<evidence type="ECO:0000256" key="1">
    <source>
        <dbReference type="SAM" id="SignalP"/>
    </source>
</evidence>
<reference evidence="3 4" key="1">
    <citation type="submission" date="2023-05" db="EMBL/GenBank/DDBJ databases">
        <title>YMD87, complete Genome.</title>
        <authorList>
            <person name="Zhang J."/>
            <person name="Xu X."/>
        </authorList>
    </citation>
    <scope>NUCLEOTIDE SEQUENCE [LARGE SCALE GENOMIC DNA]</scope>
    <source>
        <strain evidence="3 4">YMD87</strain>
    </source>
</reference>
<feature type="signal peptide" evidence="1">
    <location>
        <begin position="1"/>
        <end position="21"/>
    </location>
</feature>
<feature type="chain" id="PRO_5047352266" evidence="1">
    <location>
        <begin position="22"/>
        <end position="78"/>
    </location>
</feature>
<keyword evidence="4" id="KW-1185">Reference proteome</keyword>
<dbReference type="PROSITE" id="PS00018">
    <property type="entry name" value="EF_HAND_1"/>
    <property type="match status" value="1"/>
</dbReference>
<dbReference type="RefSeq" id="WP_282299899.1">
    <property type="nucleotide sequence ID" value="NZ_CP124616.1"/>
</dbReference>